<evidence type="ECO:0000256" key="1">
    <source>
        <dbReference type="SAM" id="MobiDB-lite"/>
    </source>
</evidence>
<evidence type="ECO:0000313" key="3">
    <source>
        <dbReference type="Proteomes" id="UP000434052"/>
    </source>
</evidence>
<dbReference type="Proteomes" id="UP000434052">
    <property type="component" value="Unassembled WGS sequence"/>
</dbReference>
<dbReference type="AlphaFoldDB" id="A0A6P1ZJH5"/>
<comment type="caution">
    <text evidence="2">The sequence shown here is derived from an EMBL/GenBank/DDBJ whole genome shotgun (WGS) entry which is preliminary data.</text>
</comment>
<name>A0A6P1ZJH5_9BACT</name>
<protein>
    <submittedName>
        <fullName evidence="2">Uncharacterized protein</fullName>
    </submittedName>
</protein>
<accession>A0A6P1ZJH5</accession>
<feature type="compositionally biased region" description="Low complexity" evidence="1">
    <location>
        <begin position="164"/>
        <end position="182"/>
    </location>
</feature>
<sequence>MPADSMEVFMNHRHFGPLLVALLAGLLLSLPACSYFQKSGSSSTTSEPSEVAPQPQTMDNYYDFDDIPVPQEMSLQGDESFILETPTERSGVMVFKGKVEIQSLRNYYINNMARENWTMRSAIKSSRTILVFEKPGRYCIVTMTDGQFSTQMEIWVTPRANGYSDPMGSPSSSSFSEQPLTP</sequence>
<reference evidence="2 3" key="1">
    <citation type="submission" date="2018-06" db="EMBL/GenBank/DDBJ databases">
        <title>Complete genome of Desulfovibrio marinus P48SEP.</title>
        <authorList>
            <person name="Crispim J.S."/>
            <person name="Vidigal P.M.P."/>
            <person name="Silva L.C.F."/>
            <person name="Araujo L.C."/>
            <person name="Laguardia C.N."/>
            <person name="Dias R.S."/>
            <person name="Sousa M.P."/>
            <person name="Paula S.O."/>
            <person name="Silva C."/>
        </authorList>
    </citation>
    <scope>NUCLEOTIDE SEQUENCE [LARGE SCALE GENOMIC DNA]</scope>
    <source>
        <strain evidence="2 3">P48SEP</strain>
    </source>
</reference>
<gene>
    <name evidence="2" type="ORF">DQK91_04170</name>
</gene>
<organism evidence="2 3">
    <name type="scientific">Oceanidesulfovibrio marinus</name>
    <dbReference type="NCBI Taxonomy" id="370038"/>
    <lineage>
        <taxon>Bacteria</taxon>
        <taxon>Pseudomonadati</taxon>
        <taxon>Thermodesulfobacteriota</taxon>
        <taxon>Desulfovibrionia</taxon>
        <taxon>Desulfovibrionales</taxon>
        <taxon>Desulfovibrionaceae</taxon>
        <taxon>Oceanidesulfovibrio</taxon>
    </lineage>
</organism>
<feature type="region of interest" description="Disordered" evidence="1">
    <location>
        <begin position="163"/>
        <end position="182"/>
    </location>
</feature>
<evidence type="ECO:0000313" key="2">
    <source>
        <dbReference type="EMBL" id="TVM35861.1"/>
    </source>
</evidence>
<dbReference type="EMBL" id="QMIF01000002">
    <property type="protein sequence ID" value="TVM35861.1"/>
    <property type="molecule type" value="Genomic_DNA"/>
</dbReference>
<proteinExistence type="predicted"/>